<dbReference type="Proteomes" id="UP000011761">
    <property type="component" value="Unassembled WGS sequence"/>
</dbReference>
<sequence length="68" mass="7371">MAPYTHTNFSNNRATVTATGSSTIFWTTYKAVLASASLSYPLDINRLAVGSVPSLALPLWYSPPDAFF</sequence>
<evidence type="ECO:0000313" key="2">
    <source>
        <dbReference type="Proteomes" id="UP000011761"/>
    </source>
</evidence>
<dbReference type="KEGG" id="bcom:BAUCODRAFT_177327"/>
<keyword evidence="2" id="KW-1185">Reference proteome</keyword>
<gene>
    <name evidence="1" type="ORF">BAUCODRAFT_177327</name>
</gene>
<name>M2NN34_BAUPA</name>
<organism evidence="1 2">
    <name type="scientific">Baudoinia panamericana (strain UAMH 10762)</name>
    <name type="common">Angels' share fungus</name>
    <name type="synonym">Baudoinia compniacensis (strain UAMH 10762)</name>
    <dbReference type="NCBI Taxonomy" id="717646"/>
    <lineage>
        <taxon>Eukaryota</taxon>
        <taxon>Fungi</taxon>
        <taxon>Dikarya</taxon>
        <taxon>Ascomycota</taxon>
        <taxon>Pezizomycotina</taxon>
        <taxon>Dothideomycetes</taxon>
        <taxon>Dothideomycetidae</taxon>
        <taxon>Mycosphaerellales</taxon>
        <taxon>Teratosphaeriaceae</taxon>
        <taxon>Baudoinia</taxon>
    </lineage>
</organism>
<dbReference type="EMBL" id="KB445550">
    <property type="protein sequence ID" value="EMD00631.1"/>
    <property type="molecule type" value="Genomic_DNA"/>
</dbReference>
<evidence type="ECO:0000313" key="1">
    <source>
        <dbReference type="EMBL" id="EMD00631.1"/>
    </source>
</evidence>
<dbReference type="AlphaFoldDB" id="M2NN34"/>
<accession>M2NN34</accession>
<protein>
    <submittedName>
        <fullName evidence="1">Uncharacterized protein</fullName>
    </submittedName>
</protein>
<dbReference type="RefSeq" id="XP_007671815.1">
    <property type="nucleotide sequence ID" value="XM_007673625.1"/>
</dbReference>
<reference evidence="1 2" key="1">
    <citation type="journal article" date="2012" name="PLoS Pathog.">
        <title>Diverse lifestyles and strategies of plant pathogenesis encoded in the genomes of eighteen Dothideomycetes fungi.</title>
        <authorList>
            <person name="Ohm R.A."/>
            <person name="Feau N."/>
            <person name="Henrissat B."/>
            <person name="Schoch C.L."/>
            <person name="Horwitz B.A."/>
            <person name="Barry K.W."/>
            <person name="Condon B.J."/>
            <person name="Copeland A.C."/>
            <person name="Dhillon B."/>
            <person name="Glaser F."/>
            <person name="Hesse C.N."/>
            <person name="Kosti I."/>
            <person name="LaButti K."/>
            <person name="Lindquist E.A."/>
            <person name="Lucas S."/>
            <person name="Salamov A.A."/>
            <person name="Bradshaw R.E."/>
            <person name="Ciuffetti L."/>
            <person name="Hamelin R.C."/>
            <person name="Kema G.H.J."/>
            <person name="Lawrence C."/>
            <person name="Scott J.A."/>
            <person name="Spatafora J.W."/>
            <person name="Turgeon B.G."/>
            <person name="de Wit P.J.G.M."/>
            <person name="Zhong S."/>
            <person name="Goodwin S.B."/>
            <person name="Grigoriev I.V."/>
        </authorList>
    </citation>
    <scope>NUCLEOTIDE SEQUENCE [LARGE SCALE GENOMIC DNA]</scope>
    <source>
        <strain evidence="1 2">UAMH 10762</strain>
    </source>
</reference>
<dbReference type="GeneID" id="19109480"/>
<dbReference type="HOGENOM" id="CLU_2793591_0_0_1"/>
<proteinExistence type="predicted"/>